<comment type="caution">
    <text evidence="2">The sequence shown here is derived from an EMBL/GenBank/DDBJ whole genome shotgun (WGS) entry which is preliminary data.</text>
</comment>
<dbReference type="GO" id="GO:0016740">
    <property type="term" value="F:transferase activity"/>
    <property type="evidence" value="ECO:0007669"/>
    <property type="project" value="UniProtKB-KW"/>
</dbReference>
<accession>A0A4R1HJK5</accession>
<dbReference type="AlphaFoldDB" id="A0A4R1HJK5"/>
<dbReference type="SMART" id="SM00450">
    <property type="entry name" value="RHOD"/>
    <property type="match status" value="1"/>
</dbReference>
<sequence length="117" mass="12671">MNGIQEINASQLSDMIGNGAESFRLIDVRSANEMAQGMLPGAEAMPMHLVPLRLEALRQPGKIVFYCRTGARSAQVCAFLQQQGVDHAINLQGGIVDWYRQGYPIESPEAGVVAAAR</sequence>
<name>A0A4R1HJK5_9GAMM</name>
<dbReference type="PANTHER" id="PTHR43031:SF17">
    <property type="entry name" value="SULFURTRANSFERASE YTWF-RELATED"/>
    <property type="match status" value="1"/>
</dbReference>
<feature type="domain" description="Rhodanese" evidence="1">
    <location>
        <begin position="19"/>
        <end position="107"/>
    </location>
</feature>
<evidence type="ECO:0000313" key="2">
    <source>
        <dbReference type="EMBL" id="TCK17402.1"/>
    </source>
</evidence>
<reference evidence="2 3" key="1">
    <citation type="submission" date="2019-03" db="EMBL/GenBank/DDBJ databases">
        <title>Genomic Encyclopedia of Type Strains, Phase IV (KMG-IV): sequencing the most valuable type-strain genomes for metagenomic binning, comparative biology and taxonomic classification.</title>
        <authorList>
            <person name="Goeker M."/>
        </authorList>
    </citation>
    <scope>NUCLEOTIDE SEQUENCE [LARGE SCALE GENOMIC DNA]</scope>
    <source>
        <strain evidence="2 3">DSM 19610</strain>
    </source>
</reference>
<dbReference type="PROSITE" id="PS50206">
    <property type="entry name" value="RHODANESE_3"/>
    <property type="match status" value="1"/>
</dbReference>
<gene>
    <name evidence="2" type="ORF">DFR30_0632</name>
</gene>
<keyword evidence="3" id="KW-1185">Reference proteome</keyword>
<organism evidence="2 3">
    <name type="scientific">Thiogranum longum</name>
    <dbReference type="NCBI Taxonomy" id="1537524"/>
    <lineage>
        <taxon>Bacteria</taxon>
        <taxon>Pseudomonadati</taxon>
        <taxon>Pseudomonadota</taxon>
        <taxon>Gammaproteobacteria</taxon>
        <taxon>Chromatiales</taxon>
        <taxon>Ectothiorhodospiraceae</taxon>
        <taxon>Thiogranum</taxon>
    </lineage>
</organism>
<dbReference type="EMBL" id="SMFX01000001">
    <property type="protein sequence ID" value="TCK17402.1"/>
    <property type="molecule type" value="Genomic_DNA"/>
</dbReference>
<proteinExistence type="predicted"/>
<dbReference type="Proteomes" id="UP000295707">
    <property type="component" value="Unassembled WGS sequence"/>
</dbReference>
<dbReference type="InterPro" id="IPR036873">
    <property type="entry name" value="Rhodanese-like_dom_sf"/>
</dbReference>
<dbReference type="PANTHER" id="PTHR43031">
    <property type="entry name" value="FAD-DEPENDENT OXIDOREDUCTASE"/>
    <property type="match status" value="1"/>
</dbReference>
<dbReference type="SUPFAM" id="SSF52821">
    <property type="entry name" value="Rhodanese/Cell cycle control phosphatase"/>
    <property type="match status" value="1"/>
</dbReference>
<keyword evidence="2" id="KW-0808">Transferase</keyword>
<dbReference type="InterPro" id="IPR050229">
    <property type="entry name" value="GlpE_sulfurtransferase"/>
</dbReference>
<evidence type="ECO:0000259" key="1">
    <source>
        <dbReference type="PROSITE" id="PS50206"/>
    </source>
</evidence>
<protein>
    <submittedName>
        <fullName evidence="2">Rhodanese-related sulfurtransferase</fullName>
    </submittedName>
</protein>
<dbReference type="Gene3D" id="3.40.250.10">
    <property type="entry name" value="Rhodanese-like domain"/>
    <property type="match status" value="1"/>
</dbReference>
<dbReference type="Pfam" id="PF00581">
    <property type="entry name" value="Rhodanese"/>
    <property type="match status" value="1"/>
</dbReference>
<evidence type="ECO:0000313" key="3">
    <source>
        <dbReference type="Proteomes" id="UP000295707"/>
    </source>
</evidence>
<dbReference type="InterPro" id="IPR001763">
    <property type="entry name" value="Rhodanese-like_dom"/>
</dbReference>
<dbReference type="OrthoDB" id="9811849at2"/>